<name>A0AAU7BIL0_9PSED</name>
<evidence type="ECO:0000256" key="1">
    <source>
        <dbReference type="SAM" id="SignalP"/>
    </source>
</evidence>
<dbReference type="Gene3D" id="3.60.15.10">
    <property type="entry name" value="Ribonuclease Z/Hydroxyacylglutathione hydrolase-like"/>
    <property type="match status" value="1"/>
</dbReference>
<sequence>MTEPLTQTGCACTNRTFPQMNRQKLLGFAGLMLVSIFAHGSDTENLDISRGHDLLEPKIQYLGVGGWLVHWRGEGLLLAPSFSNPESFMGLPPLRVVANKGRIDKYMPEAKDVTMLLVGHGHYDHLLDVPWVMKMHTPKATLYGSDTVVNILRSMRFENKTVDDTWTHVDPNRLRTVNTKIVVNGETWTSGYMATVQSCEGRQDASTPGHWIRSTGGHIRAMPIQSMHASHFLGITIADGSYPTELNEVPTSVFKWKQGQSMAWLIDLLDDTQPDDSKAKVKHRIHFQDSAANPPCGFPSPLPENHPVDVEILGVGSWDNVKNYPDEILKLTRPKLVLLGHWENFFGNDPGDENPKPLPHQDVIGMRKAVDRVVKEAGINATVSMPAPLKEVKLP</sequence>
<feature type="chain" id="PRO_5043694541" evidence="1">
    <location>
        <begin position="41"/>
        <end position="395"/>
    </location>
</feature>
<dbReference type="EMBL" id="CP157179">
    <property type="protein sequence ID" value="XBG32283.1"/>
    <property type="molecule type" value="Genomic_DNA"/>
</dbReference>
<organism evidence="2">
    <name type="scientific">Pseudomonas sp. 13.2</name>
    <dbReference type="NCBI Taxonomy" id="3144665"/>
    <lineage>
        <taxon>Bacteria</taxon>
        <taxon>Pseudomonadati</taxon>
        <taxon>Pseudomonadota</taxon>
        <taxon>Gammaproteobacteria</taxon>
        <taxon>Pseudomonadales</taxon>
        <taxon>Pseudomonadaceae</taxon>
        <taxon>Pseudomonas</taxon>
    </lineage>
</organism>
<dbReference type="InterPro" id="IPR036866">
    <property type="entry name" value="RibonucZ/Hydroxyglut_hydro"/>
</dbReference>
<reference evidence="2" key="1">
    <citation type="journal article" date="2019" name="Microbiol. Resour. Announc.">
        <title>Draft Genome Sequences of Five Environmental Bacterial Isolates That Degrade Polyethylene Terephthalate Plastic.</title>
        <authorList>
            <person name="Leon-Zayas R."/>
            <person name="Roberts C."/>
            <person name="Vague M."/>
            <person name="Mellies J.L."/>
        </authorList>
    </citation>
    <scope>NUCLEOTIDE SEQUENCE</scope>
    <source>
        <strain evidence="2">13.2</strain>
    </source>
</reference>
<keyword evidence="1" id="KW-0732">Signal</keyword>
<dbReference type="AlphaFoldDB" id="A0AAU7BIL0"/>
<accession>A0AAU7BIL0</accession>
<gene>
    <name evidence="2" type="ORF">ABH853_03170</name>
</gene>
<evidence type="ECO:0000313" key="2">
    <source>
        <dbReference type="EMBL" id="XBG32283.1"/>
    </source>
</evidence>
<protein>
    <submittedName>
        <fullName evidence="2">MBL fold metallo-hydrolase</fullName>
    </submittedName>
</protein>
<proteinExistence type="predicted"/>
<dbReference type="SUPFAM" id="SSF56281">
    <property type="entry name" value="Metallo-hydrolase/oxidoreductase"/>
    <property type="match status" value="1"/>
</dbReference>
<reference evidence="2" key="2">
    <citation type="submission" date="2024-05" db="EMBL/GenBank/DDBJ databases">
        <authorList>
            <person name="Mellies J."/>
            <person name="Newton I."/>
        </authorList>
    </citation>
    <scope>NUCLEOTIDE SEQUENCE</scope>
    <source>
        <strain evidence="2">13.2</strain>
    </source>
</reference>
<feature type="signal peptide" evidence="1">
    <location>
        <begin position="1"/>
        <end position="40"/>
    </location>
</feature>